<dbReference type="EMBL" id="ML143516">
    <property type="protein sequence ID" value="TBU23069.1"/>
    <property type="molecule type" value="Genomic_DNA"/>
</dbReference>
<accession>A0A4Q9M801</accession>
<gene>
    <name evidence="2" type="ORF">BD311DRAFT_810997</name>
</gene>
<feature type="region of interest" description="Disordered" evidence="1">
    <location>
        <begin position="159"/>
        <end position="178"/>
    </location>
</feature>
<evidence type="ECO:0008006" key="3">
    <source>
        <dbReference type="Google" id="ProtNLM"/>
    </source>
</evidence>
<dbReference type="AlphaFoldDB" id="A0A4Q9M801"/>
<dbReference type="OrthoDB" id="3256358at2759"/>
<feature type="region of interest" description="Disordered" evidence="1">
    <location>
        <begin position="374"/>
        <end position="423"/>
    </location>
</feature>
<protein>
    <recommendedName>
        <fullName evidence="3">Dynactin subunit 6</fullName>
    </recommendedName>
</protein>
<organism evidence="2">
    <name type="scientific">Dichomitus squalens</name>
    <dbReference type="NCBI Taxonomy" id="114155"/>
    <lineage>
        <taxon>Eukaryota</taxon>
        <taxon>Fungi</taxon>
        <taxon>Dikarya</taxon>
        <taxon>Basidiomycota</taxon>
        <taxon>Agaricomycotina</taxon>
        <taxon>Agaricomycetes</taxon>
        <taxon>Polyporales</taxon>
        <taxon>Polyporaceae</taxon>
        <taxon>Dichomitus</taxon>
    </lineage>
</organism>
<feature type="compositionally biased region" description="Low complexity" evidence="1">
    <location>
        <begin position="408"/>
        <end position="417"/>
    </location>
</feature>
<dbReference type="Proteomes" id="UP000292957">
    <property type="component" value="Unassembled WGS sequence"/>
</dbReference>
<sequence length="436" mass="45776">MHPKAVVCQDVEVKGDITIGAAGPIVIGSGCIIERATATDGTMCSARSLSSSSSSDITEPISPQPQQCFSGMTFPIAEILANNVFCLLDNHKDDRKRISARAFGNWIKDLPNLLGDPWTYSQHLYCLCAGPSPSIPYSCRHLFGTLSSLGRGPAFEHKHGSPITLSPVPDGETEQGGAMDFLHDHHDQHDAEAEMEGKSDARTSLSSVGPRDPPHFAILGHHANARHSRRSSSTVFCFSWYGIAANRSSIPPSLTSLGSSTGWISKKTSKWKLSFGKNNANATAGATSLLAAEDGPSLPDVPSSGGKQMSVIASNVTNLLISLNAPPAPSAASPHAILPSETATATANSGLGEDDGMRMGSLLRLSVLVVASSRKSERRYSGPNGNTEDKTSEHGISPSSTRSGRPLASSASSMASSNWGSLEGARSATNGFLVLR</sequence>
<evidence type="ECO:0000256" key="1">
    <source>
        <dbReference type="SAM" id="MobiDB-lite"/>
    </source>
</evidence>
<reference evidence="2" key="1">
    <citation type="submission" date="2019-01" db="EMBL/GenBank/DDBJ databases">
        <title>Draft genome sequences of three monokaryotic isolates of the white-rot basidiomycete fungus Dichomitus squalens.</title>
        <authorList>
            <consortium name="DOE Joint Genome Institute"/>
            <person name="Lopez S.C."/>
            <person name="Andreopoulos B."/>
            <person name="Pangilinan J."/>
            <person name="Lipzen A."/>
            <person name="Riley R."/>
            <person name="Ahrendt S."/>
            <person name="Ng V."/>
            <person name="Barry K."/>
            <person name="Daum C."/>
            <person name="Grigoriev I.V."/>
            <person name="Hilden K.S."/>
            <person name="Makela M.R."/>
            <person name="de Vries R.P."/>
        </authorList>
    </citation>
    <scope>NUCLEOTIDE SEQUENCE [LARGE SCALE GENOMIC DNA]</scope>
    <source>
        <strain evidence="2">OM18370.1</strain>
    </source>
</reference>
<name>A0A4Q9M801_9APHY</name>
<dbReference type="PROSITE" id="PS51257">
    <property type="entry name" value="PROKAR_LIPOPROTEIN"/>
    <property type="match status" value="1"/>
</dbReference>
<proteinExistence type="predicted"/>
<evidence type="ECO:0000313" key="2">
    <source>
        <dbReference type="EMBL" id="TBU23069.1"/>
    </source>
</evidence>